<name>A0AAV9PKT3_9PEZI</name>
<dbReference type="Proteomes" id="UP001337655">
    <property type="component" value="Unassembled WGS sequence"/>
</dbReference>
<organism evidence="3 4">
    <name type="scientific">Saxophila tyrrhenica</name>
    <dbReference type="NCBI Taxonomy" id="1690608"/>
    <lineage>
        <taxon>Eukaryota</taxon>
        <taxon>Fungi</taxon>
        <taxon>Dikarya</taxon>
        <taxon>Ascomycota</taxon>
        <taxon>Pezizomycotina</taxon>
        <taxon>Dothideomycetes</taxon>
        <taxon>Dothideomycetidae</taxon>
        <taxon>Mycosphaerellales</taxon>
        <taxon>Extremaceae</taxon>
        <taxon>Saxophila</taxon>
    </lineage>
</organism>
<gene>
    <name evidence="3" type="ORF">LTR77_001631</name>
</gene>
<keyword evidence="2" id="KW-0472">Membrane</keyword>
<reference evidence="3 4" key="1">
    <citation type="submission" date="2023-08" db="EMBL/GenBank/DDBJ databases">
        <title>Black Yeasts Isolated from many extreme environments.</title>
        <authorList>
            <person name="Coleine C."/>
            <person name="Stajich J.E."/>
            <person name="Selbmann L."/>
        </authorList>
    </citation>
    <scope>NUCLEOTIDE SEQUENCE [LARGE SCALE GENOMIC DNA]</scope>
    <source>
        <strain evidence="3 4">CCFEE 5935</strain>
    </source>
</reference>
<dbReference type="AlphaFoldDB" id="A0AAV9PKT3"/>
<protein>
    <recommendedName>
        <fullName evidence="5">Transmembrane protein</fullName>
    </recommendedName>
</protein>
<feature type="transmembrane region" description="Helical" evidence="2">
    <location>
        <begin position="100"/>
        <end position="120"/>
    </location>
</feature>
<feature type="region of interest" description="Disordered" evidence="1">
    <location>
        <begin position="223"/>
        <end position="243"/>
    </location>
</feature>
<comment type="caution">
    <text evidence="3">The sequence shown here is derived from an EMBL/GenBank/DDBJ whole genome shotgun (WGS) entry which is preliminary data.</text>
</comment>
<feature type="transmembrane region" description="Helical" evidence="2">
    <location>
        <begin position="69"/>
        <end position="88"/>
    </location>
</feature>
<dbReference type="RefSeq" id="XP_064663219.1">
    <property type="nucleotide sequence ID" value="XM_064798892.1"/>
</dbReference>
<feature type="transmembrane region" description="Helical" evidence="2">
    <location>
        <begin position="41"/>
        <end position="63"/>
    </location>
</feature>
<evidence type="ECO:0008006" key="5">
    <source>
        <dbReference type="Google" id="ProtNLM"/>
    </source>
</evidence>
<evidence type="ECO:0000256" key="1">
    <source>
        <dbReference type="SAM" id="MobiDB-lite"/>
    </source>
</evidence>
<evidence type="ECO:0000313" key="4">
    <source>
        <dbReference type="Proteomes" id="UP001337655"/>
    </source>
</evidence>
<sequence>MGAKSEQFDDNEEVIVVPMPVMFSGWKSHSRQKKITLATRFIQIICSLVTAGSMGVWMTYYWGSYYATSAIWSTTICSVISMLGLIAVSRPRKLHWHVMAFLDIAGLGVATATVVCVIAAQEYWYYPTAAGITGIAGASLALLANLTIIIQTCCRHIRVSRVRSSEDLEMRSTAAKVKSVDDEAPAWPRDIRPYSIEDRIVPAPSTYHPSVSNISAVSREIAVRTPSHRSSQPRASHDISTNRLSTIVTQQVDTGPNSADVDNNSTAPALSLSDVCGWSITSGTLTGAPSYRSSAPSYEK</sequence>
<accession>A0AAV9PKT3</accession>
<feature type="transmembrane region" description="Helical" evidence="2">
    <location>
        <begin position="132"/>
        <end position="154"/>
    </location>
</feature>
<keyword evidence="4" id="KW-1185">Reference proteome</keyword>
<evidence type="ECO:0000313" key="3">
    <source>
        <dbReference type="EMBL" id="KAK5174550.1"/>
    </source>
</evidence>
<proteinExistence type="predicted"/>
<keyword evidence="2" id="KW-1133">Transmembrane helix</keyword>
<evidence type="ECO:0000256" key="2">
    <source>
        <dbReference type="SAM" id="Phobius"/>
    </source>
</evidence>
<dbReference type="EMBL" id="JAVRRT010000002">
    <property type="protein sequence ID" value="KAK5174550.1"/>
    <property type="molecule type" value="Genomic_DNA"/>
</dbReference>
<dbReference type="GeneID" id="89922979"/>
<keyword evidence="2" id="KW-0812">Transmembrane</keyword>
<feature type="compositionally biased region" description="Polar residues" evidence="1">
    <location>
        <begin position="228"/>
        <end position="243"/>
    </location>
</feature>